<dbReference type="PANTHER" id="PTHR24408">
    <property type="entry name" value="ZINC FINGER PROTEIN"/>
    <property type="match status" value="1"/>
</dbReference>
<proteinExistence type="predicted"/>
<dbReference type="EMBL" id="GL379863">
    <property type="protein sequence ID" value="EGT57627.1"/>
    <property type="molecule type" value="Genomic_DNA"/>
</dbReference>
<dbReference type="GO" id="GO:0043565">
    <property type="term" value="F:sequence-specific DNA binding"/>
    <property type="evidence" value="ECO:0007669"/>
    <property type="project" value="TreeGrafter"/>
</dbReference>
<feature type="region of interest" description="Disordered" evidence="6">
    <location>
        <begin position="432"/>
        <end position="471"/>
    </location>
</feature>
<protein>
    <recommendedName>
        <fullName evidence="7">C2H2-type domain-containing protein</fullName>
    </recommendedName>
</protein>
<dbReference type="PROSITE" id="PS50157">
    <property type="entry name" value="ZINC_FINGER_C2H2_2"/>
    <property type="match status" value="3"/>
</dbReference>
<feature type="compositionally biased region" description="Basic residues" evidence="6">
    <location>
        <begin position="441"/>
        <end position="451"/>
    </location>
</feature>
<evidence type="ECO:0000259" key="7">
    <source>
        <dbReference type="PROSITE" id="PS50157"/>
    </source>
</evidence>
<reference evidence="9" key="1">
    <citation type="submission" date="2011-07" db="EMBL/GenBank/DDBJ databases">
        <authorList>
            <consortium name="Caenorhabditis brenneri Sequencing and Analysis Consortium"/>
            <person name="Wilson R.K."/>
        </authorList>
    </citation>
    <scope>NUCLEOTIDE SEQUENCE [LARGE SCALE GENOMIC DNA]</scope>
    <source>
        <strain evidence="9">PB2801</strain>
    </source>
</reference>
<feature type="domain" description="C2H2-type" evidence="7">
    <location>
        <begin position="321"/>
        <end position="349"/>
    </location>
</feature>
<accession>G0NCP9</accession>
<dbReference type="GO" id="GO:0000981">
    <property type="term" value="F:DNA-binding transcription factor activity, RNA polymerase II-specific"/>
    <property type="evidence" value="ECO:0007669"/>
    <property type="project" value="TreeGrafter"/>
</dbReference>
<keyword evidence="4" id="KW-0862">Zinc</keyword>
<dbReference type="OrthoDB" id="4748970at2759"/>
<dbReference type="SUPFAM" id="SSF57667">
    <property type="entry name" value="beta-beta-alpha zinc fingers"/>
    <property type="match status" value="3"/>
</dbReference>
<dbReference type="PROSITE" id="PS00028">
    <property type="entry name" value="ZINC_FINGER_C2H2_1"/>
    <property type="match status" value="3"/>
</dbReference>
<keyword evidence="3 5" id="KW-0863">Zinc-finger</keyword>
<dbReference type="PANTHER" id="PTHR24408:SF58">
    <property type="entry name" value="TRANSCRIPTION FACTOR (TFIIIA), PUTATIVE (AFU_ORTHOLOGUE AFUA_1G05150)-RELATED"/>
    <property type="match status" value="1"/>
</dbReference>
<evidence type="ECO:0000256" key="4">
    <source>
        <dbReference type="ARBA" id="ARBA00022833"/>
    </source>
</evidence>
<organism evidence="9">
    <name type="scientific">Caenorhabditis brenneri</name>
    <name type="common">Nematode worm</name>
    <dbReference type="NCBI Taxonomy" id="135651"/>
    <lineage>
        <taxon>Eukaryota</taxon>
        <taxon>Metazoa</taxon>
        <taxon>Ecdysozoa</taxon>
        <taxon>Nematoda</taxon>
        <taxon>Chromadorea</taxon>
        <taxon>Rhabditida</taxon>
        <taxon>Rhabditina</taxon>
        <taxon>Rhabditomorpha</taxon>
        <taxon>Rhabditoidea</taxon>
        <taxon>Rhabditidae</taxon>
        <taxon>Peloderinae</taxon>
        <taxon>Caenorhabditis</taxon>
    </lineage>
</organism>
<dbReference type="STRING" id="135651.G0NCP9"/>
<feature type="domain" description="C2H2-type" evidence="7">
    <location>
        <begin position="387"/>
        <end position="416"/>
    </location>
</feature>
<keyword evidence="1" id="KW-0479">Metal-binding</keyword>
<name>G0NCP9_CAEBE</name>
<evidence type="ECO:0000256" key="3">
    <source>
        <dbReference type="ARBA" id="ARBA00022771"/>
    </source>
</evidence>
<dbReference type="Gene3D" id="3.30.160.60">
    <property type="entry name" value="Classic Zinc Finger"/>
    <property type="match status" value="5"/>
</dbReference>
<evidence type="ECO:0000313" key="8">
    <source>
        <dbReference type="EMBL" id="EGT57627.1"/>
    </source>
</evidence>
<dbReference type="OMA" id="DENHEQP"/>
<feature type="compositionally biased region" description="Basic residues" evidence="6">
    <location>
        <begin position="1"/>
        <end position="13"/>
    </location>
</feature>
<gene>
    <name evidence="8" type="ORF">CAEBREN_15903</name>
</gene>
<feature type="domain" description="C2H2-type" evidence="7">
    <location>
        <begin position="216"/>
        <end position="244"/>
    </location>
</feature>
<evidence type="ECO:0000313" key="9">
    <source>
        <dbReference type="Proteomes" id="UP000008068"/>
    </source>
</evidence>
<dbReference type="GO" id="GO:0008270">
    <property type="term" value="F:zinc ion binding"/>
    <property type="evidence" value="ECO:0007669"/>
    <property type="project" value="UniProtKB-KW"/>
</dbReference>
<dbReference type="InParanoid" id="G0NCP9"/>
<dbReference type="SMART" id="SM00355">
    <property type="entry name" value="ZnF_C2H2"/>
    <property type="match status" value="10"/>
</dbReference>
<dbReference type="HOGENOM" id="CLU_490235_0_0_1"/>
<dbReference type="InterPro" id="IPR036236">
    <property type="entry name" value="Znf_C2H2_sf"/>
</dbReference>
<evidence type="ECO:0000256" key="1">
    <source>
        <dbReference type="ARBA" id="ARBA00022723"/>
    </source>
</evidence>
<dbReference type="Proteomes" id="UP000008068">
    <property type="component" value="Unassembled WGS sequence"/>
</dbReference>
<dbReference type="GO" id="GO:0005634">
    <property type="term" value="C:nucleus"/>
    <property type="evidence" value="ECO:0007669"/>
    <property type="project" value="TreeGrafter"/>
</dbReference>
<evidence type="ECO:0000256" key="5">
    <source>
        <dbReference type="PROSITE-ProRule" id="PRU00042"/>
    </source>
</evidence>
<dbReference type="InterPro" id="IPR013087">
    <property type="entry name" value="Znf_C2H2_type"/>
</dbReference>
<sequence>MKPKRSTTQKTKKTPNPPKTLCSDPTSPKSICLWVTDGQVCGHNSDSPSDLLSHIETMHAPHGLVCFWQDCPKKQHMYSETRNFRNHLTDHTGEKSYECKVCHIKLSRSGIAKHRKKVHPIDGVIDPKNKSSPTPETKCSWEKNGEKCSYDCQDPADLIKHIDLTHIDSTKICYWKGCRQLLKPIFVNSLERKKSVLQDEKAFLNHVRSHTGYQPYKCQHCPKKFAMEYKLVEHLRSEHPEPASKDEQPHFLCYWKDGRKCKFAGATAVELTNHIVSYHKLEVDNFACHWKKCSLQPGQIKSKKEFILHFRQEHNKEDKPYDCPECGSSFPWKSRLDWHRIQVHTEATPEFRCYWMGSFSMCTQICQNPTELAEHIEAEHTEDIEKSVCRWDGCWQEFQQKGKLITHLLRHTGEKTHECSLCHEKFTRHGLGNHYKSEHKDHKRKPGRKRAAQISNDNSEDDENHEQPAKRHQKVLKSAQALTAPTSLSSTANYQYTDGYMPNQQLTSSTAPQHHNYAASQYDYARYSGYEEEDQGWFTEEAGGVSTDYEFELERL</sequence>
<evidence type="ECO:0000256" key="2">
    <source>
        <dbReference type="ARBA" id="ARBA00022737"/>
    </source>
</evidence>
<keyword evidence="9" id="KW-1185">Reference proteome</keyword>
<dbReference type="eggNOG" id="KOG1721">
    <property type="taxonomic scope" value="Eukaryota"/>
</dbReference>
<feature type="region of interest" description="Disordered" evidence="6">
    <location>
        <begin position="1"/>
        <end position="25"/>
    </location>
</feature>
<keyword evidence="2" id="KW-0677">Repeat</keyword>
<evidence type="ECO:0000256" key="6">
    <source>
        <dbReference type="SAM" id="MobiDB-lite"/>
    </source>
</evidence>
<dbReference type="AlphaFoldDB" id="G0NCP9"/>